<name>A0A8J7FNZ8_9NEIS</name>
<reference evidence="1 2" key="1">
    <citation type="submission" date="2020-10" db="EMBL/GenBank/DDBJ databases">
        <title>The genome sequence of Chitinilyticum litopenaei 4Y14.</title>
        <authorList>
            <person name="Liu Y."/>
        </authorList>
    </citation>
    <scope>NUCLEOTIDE SEQUENCE [LARGE SCALE GENOMIC DNA]</scope>
    <source>
        <strain evidence="1 2">4Y14</strain>
    </source>
</reference>
<dbReference type="EMBL" id="JADFUA010000004">
    <property type="protein sequence ID" value="MBE9609569.1"/>
    <property type="molecule type" value="Genomic_DNA"/>
</dbReference>
<accession>A0A8J7FNZ8</accession>
<protein>
    <submittedName>
        <fullName evidence="1">Uncharacterized protein</fullName>
    </submittedName>
</protein>
<comment type="caution">
    <text evidence="1">The sequence shown here is derived from an EMBL/GenBank/DDBJ whole genome shotgun (WGS) entry which is preliminary data.</text>
</comment>
<dbReference type="Proteomes" id="UP000604481">
    <property type="component" value="Unassembled WGS sequence"/>
</dbReference>
<organism evidence="1 2">
    <name type="scientific">Chitinilyticum piscinae</name>
    <dbReference type="NCBI Taxonomy" id="2866724"/>
    <lineage>
        <taxon>Bacteria</taxon>
        <taxon>Pseudomonadati</taxon>
        <taxon>Pseudomonadota</taxon>
        <taxon>Betaproteobacteria</taxon>
        <taxon>Neisseriales</taxon>
        <taxon>Chitinibacteraceae</taxon>
        <taxon>Chitinilyticum</taxon>
    </lineage>
</organism>
<dbReference type="RefSeq" id="WP_194116090.1">
    <property type="nucleotide sequence ID" value="NZ_JADFUA010000004.1"/>
</dbReference>
<evidence type="ECO:0000313" key="2">
    <source>
        <dbReference type="Proteomes" id="UP000604481"/>
    </source>
</evidence>
<evidence type="ECO:0000313" key="1">
    <source>
        <dbReference type="EMBL" id="MBE9609569.1"/>
    </source>
</evidence>
<proteinExistence type="predicted"/>
<dbReference type="AlphaFoldDB" id="A0A8J7FNZ8"/>
<gene>
    <name evidence="1" type="ORF">INR99_09405</name>
</gene>
<keyword evidence="2" id="KW-1185">Reference proteome</keyword>
<sequence length="50" mass="5147">MLRGVCNFGVDVVAAHGGEAVDVIPLEPLRAAVVDARAQIAVFVVFAVLA</sequence>